<feature type="region of interest" description="Disordered" evidence="1">
    <location>
        <begin position="714"/>
        <end position="745"/>
    </location>
</feature>
<gene>
    <name evidence="2" type="ORF">CAOG_000890</name>
</gene>
<accession>A0A0D2X0P5</accession>
<feature type="region of interest" description="Disordered" evidence="1">
    <location>
        <begin position="627"/>
        <end position="652"/>
    </location>
</feature>
<sequence length="810" mass="86927">MQEHDNSTGLSLAECACLDLQRAILAAAEAPKQLSDSSAHATPTLDSLPQPDSSVPEPAADESTSASSDASHATTKLQRAEMRRSGAPSSVVFLSASGRRFMAALKTWMPSSELDCEAAPVSSSFYSTQHPIPYDQPLHSRIVDYHDHVQPVPSNLTATAGVAPLSKRVVPPPNTHAEQPVPSDVHPTAASAGAALLSKRVVPPPKTRKRAVNTANSPQSSFPSHMRNVNHPEAFPPWSQFVYAQPDTLGSVLDPPPPAPSAKPLAKTTTKIGRPRKSTNSLPIELMETGNSASAAARSAPESPNNTSQQSFFADVPSLYGLIGSRIAFIPIKCHRKKQREWTYVDDIGTHRFSAMCSLMGTMFALGDEALYINHSRVWVPVCQIPQSTSPRWITSTNSALYLLTNARILKLNAASLRTIVSQHFRMELSTSSFVSPERHATRLQPFSAIEPFATVCCDAENITSFCVDTQDIIYALRSERICCRPCIMPTRESVLQPLDDMRWFDIGVASSSTCLSSVADRIYCLSRGKIWARTNLTLDKVLLAFERGASAASRAPALSVQWIEFSDAPSVTIISAYVPPAILPAIPRPAPQPVPFGGGGSGPAMVQSQTDYLSSPGMWPPRTTHDDTAFHHSHEQGMHSPQLPAYSPFASSSRASSPIHTVSSYSSSGSAVSVWTPAQFRAGAHGATTSSPDLGHRTQFPSLLRSLPALASSSRLPSSSGLQPFAETTSRLGSGEGAAESSRNSPDMLLWQHSRDAMSHAPLLPTEPSFSQTGDWSSVSLALSPRSLSTFDSASEMSLASLANLNPPQ</sequence>
<feature type="compositionally biased region" description="Low complexity" evidence="1">
    <location>
        <begin position="262"/>
        <end position="271"/>
    </location>
</feature>
<feature type="region of interest" description="Disordered" evidence="1">
    <location>
        <begin position="256"/>
        <end position="310"/>
    </location>
</feature>
<feature type="compositionally biased region" description="Polar residues" evidence="1">
    <location>
        <begin position="34"/>
        <end position="53"/>
    </location>
</feature>
<feature type="region of interest" description="Disordered" evidence="1">
    <location>
        <begin position="30"/>
        <end position="88"/>
    </location>
</feature>
<evidence type="ECO:0000313" key="2">
    <source>
        <dbReference type="EMBL" id="KJE89419.1"/>
    </source>
</evidence>
<dbReference type="Proteomes" id="UP000008743">
    <property type="component" value="Unassembled WGS sequence"/>
</dbReference>
<feature type="compositionally biased region" description="Low complexity" evidence="1">
    <location>
        <begin position="56"/>
        <end position="74"/>
    </location>
</feature>
<feature type="compositionally biased region" description="Polar residues" evidence="1">
    <location>
        <begin position="213"/>
        <end position="223"/>
    </location>
</feature>
<dbReference type="AlphaFoldDB" id="A0A0D2X0P5"/>
<evidence type="ECO:0000313" key="3">
    <source>
        <dbReference type="Proteomes" id="UP000008743"/>
    </source>
</evidence>
<dbReference type="RefSeq" id="XP_004365761.1">
    <property type="nucleotide sequence ID" value="XM_004365704.2"/>
</dbReference>
<dbReference type="EMBL" id="KE346360">
    <property type="protein sequence ID" value="KJE89419.1"/>
    <property type="molecule type" value="Genomic_DNA"/>
</dbReference>
<name>A0A0D2X0P5_CAPO3</name>
<protein>
    <submittedName>
        <fullName evidence="2">Uncharacterized protein</fullName>
    </submittedName>
</protein>
<reference evidence="3" key="1">
    <citation type="submission" date="2011-02" db="EMBL/GenBank/DDBJ databases">
        <title>The Genome Sequence of Capsaspora owczarzaki ATCC 30864.</title>
        <authorList>
            <person name="Russ C."/>
            <person name="Cuomo C."/>
            <person name="Burger G."/>
            <person name="Gray M.W."/>
            <person name="Holland P.W.H."/>
            <person name="King N."/>
            <person name="Lang F.B.F."/>
            <person name="Roger A.J."/>
            <person name="Ruiz-Trillo I."/>
            <person name="Young S.K."/>
            <person name="Zeng Q."/>
            <person name="Gargeya S."/>
            <person name="Alvarado L."/>
            <person name="Berlin A."/>
            <person name="Chapman S.B."/>
            <person name="Chen Z."/>
            <person name="Freedman E."/>
            <person name="Gellesch M."/>
            <person name="Goldberg J."/>
            <person name="Griggs A."/>
            <person name="Gujja S."/>
            <person name="Heilman E."/>
            <person name="Heiman D."/>
            <person name="Howarth C."/>
            <person name="Mehta T."/>
            <person name="Neiman D."/>
            <person name="Pearson M."/>
            <person name="Roberts A."/>
            <person name="Saif S."/>
            <person name="Shea T."/>
            <person name="Shenoy N."/>
            <person name="Sisk P."/>
            <person name="Stolte C."/>
            <person name="Sykes S."/>
            <person name="White J."/>
            <person name="Yandava C."/>
            <person name="Haas B."/>
            <person name="Nusbaum C."/>
            <person name="Birren B."/>
        </authorList>
    </citation>
    <scope>NUCLEOTIDE SEQUENCE</scope>
    <source>
        <strain evidence="3">ATCC 30864</strain>
    </source>
</reference>
<keyword evidence="3" id="KW-1185">Reference proteome</keyword>
<feature type="compositionally biased region" description="Basic and acidic residues" evidence="1">
    <location>
        <begin position="627"/>
        <end position="638"/>
    </location>
</feature>
<feature type="region of interest" description="Disordered" evidence="1">
    <location>
        <begin position="205"/>
        <end position="225"/>
    </location>
</feature>
<evidence type="ECO:0000256" key="1">
    <source>
        <dbReference type="SAM" id="MobiDB-lite"/>
    </source>
</evidence>
<proteinExistence type="predicted"/>
<dbReference type="InParanoid" id="A0A0D2X0P5"/>
<organism evidence="2 3">
    <name type="scientific">Capsaspora owczarzaki (strain ATCC 30864)</name>
    <dbReference type="NCBI Taxonomy" id="595528"/>
    <lineage>
        <taxon>Eukaryota</taxon>
        <taxon>Filasterea</taxon>
        <taxon>Capsaspora</taxon>
    </lineage>
</organism>